<evidence type="ECO:0000256" key="2">
    <source>
        <dbReference type="SAM" id="MobiDB-lite"/>
    </source>
</evidence>
<keyword evidence="4" id="KW-1185">Reference proteome</keyword>
<evidence type="ECO:0000313" key="4">
    <source>
        <dbReference type="Proteomes" id="UP000231960"/>
    </source>
</evidence>
<dbReference type="Proteomes" id="UP000231960">
    <property type="component" value="Unassembled WGS sequence"/>
</dbReference>
<evidence type="ECO:0000313" key="3">
    <source>
        <dbReference type="EMBL" id="PJR04282.1"/>
    </source>
</evidence>
<comment type="caution">
    <text evidence="3">The sequence shown here is derived from an EMBL/GenBank/DDBJ whole genome shotgun (WGS) entry which is preliminary data.</text>
</comment>
<name>A0A2M9R5X9_9FLAO</name>
<feature type="region of interest" description="Disordered" evidence="2">
    <location>
        <begin position="193"/>
        <end position="215"/>
    </location>
</feature>
<dbReference type="RefSeq" id="WP_100678674.1">
    <property type="nucleotide sequence ID" value="NZ_NIPO01000001.1"/>
</dbReference>
<dbReference type="EMBL" id="NIPO01000001">
    <property type="protein sequence ID" value="PJR04282.1"/>
    <property type="molecule type" value="Genomic_DNA"/>
</dbReference>
<proteinExistence type="predicted"/>
<dbReference type="OrthoDB" id="594666at2"/>
<evidence type="ECO:0000256" key="1">
    <source>
        <dbReference type="PROSITE-ProRule" id="PRU00339"/>
    </source>
</evidence>
<reference evidence="3 4" key="1">
    <citation type="submission" date="2017-06" db="EMBL/GenBank/DDBJ databases">
        <title>Description of Avrilella dinanensis gen. nov. sp. nov.</title>
        <authorList>
            <person name="Leyer C."/>
            <person name="Sassi M."/>
            <person name="Minet J."/>
            <person name="Kayal S."/>
            <person name="Cattoir V."/>
        </authorList>
    </citation>
    <scope>NUCLEOTIDE SEQUENCE [LARGE SCALE GENOMIC DNA]</scope>
    <source>
        <strain evidence="3 4">UR159</strain>
    </source>
</reference>
<dbReference type="InterPro" id="IPR011990">
    <property type="entry name" value="TPR-like_helical_dom_sf"/>
</dbReference>
<organism evidence="3 4">
    <name type="scientific">Avrilella dinanensis</name>
    <dbReference type="NCBI Taxonomy" id="2008672"/>
    <lineage>
        <taxon>Bacteria</taxon>
        <taxon>Pseudomonadati</taxon>
        <taxon>Bacteroidota</taxon>
        <taxon>Flavobacteriia</taxon>
        <taxon>Flavobacteriales</taxon>
        <taxon>Flavobacteriaceae</taxon>
        <taxon>Avrilella</taxon>
    </lineage>
</organism>
<feature type="compositionally biased region" description="Polar residues" evidence="2">
    <location>
        <begin position="198"/>
        <end position="208"/>
    </location>
</feature>
<sequence length="269" mass="30975">MDITQVYKQKIQFPESIGSDDLGWLQQIVATYPYLQSAHALLLKALYQQEDARYNAGLKTTAAYTTDRDLLFDFIISEEFNSYQPIDIDTIDVFDVEEISHHESAVSNNIQPAYIQPEEENKLENEHLEEKLEIGKPLKFDASEKMSFTEWLQLTKTEPLSKLPQSTQKETSGEDTGLTKKLDIIDRFIENNPKITPVKTSSNPPSVEQKSDESPSALMTETLARIYLEQKKYQKAIQAYEILILKYPEKSSFFAERIEDIKKLQQHNS</sequence>
<feature type="repeat" description="TPR" evidence="1">
    <location>
        <begin position="217"/>
        <end position="250"/>
    </location>
</feature>
<accession>A0A2M9R5X9</accession>
<protein>
    <recommendedName>
        <fullName evidence="5">Tetratricopeptide repeat protein</fullName>
    </recommendedName>
</protein>
<dbReference type="PROSITE" id="PS50005">
    <property type="entry name" value="TPR"/>
    <property type="match status" value="1"/>
</dbReference>
<gene>
    <name evidence="3" type="ORF">CDL10_06865</name>
</gene>
<evidence type="ECO:0008006" key="5">
    <source>
        <dbReference type="Google" id="ProtNLM"/>
    </source>
</evidence>
<dbReference type="Gene3D" id="1.25.40.10">
    <property type="entry name" value="Tetratricopeptide repeat domain"/>
    <property type="match status" value="1"/>
</dbReference>
<keyword evidence="1" id="KW-0802">TPR repeat</keyword>
<dbReference type="InterPro" id="IPR019734">
    <property type="entry name" value="TPR_rpt"/>
</dbReference>
<dbReference type="AlphaFoldDB" id="A0A2M9R5X9"/>